<dbReference type="EMBL" id="GGFK01013360">
    <property type="protein sequence ID" value="MBW46681.1"/>
    <property type="molecule type" value="Transcribed_RNA"/>
</dbReference>
<name>A0A2M4B0V3_9DIPT</name>
<feature type="signal peptide" evidence="1">
    <location>
        <begin position="1"/>
        <end position="24"/>
    </location>
</feature>
<accession>A0A2M4B0V3</accession>
<dbReference type="AlphaFoldDB" id="A0A2M4B0V3"/>
<evidence type="ECO:0000313" key="2">
    <source>
        <dbReference type="EMBL" id="MBW46681.1"/>
    </source>
</evidence>
<feature type="chain" id="PRO_5014617242" evidence="1">
    <location>
        <begin position="25"/>
        <end position="111"/>
    </location>
</feature>
<protein>
    <submittedName>
        <fullName evidence="2">Putative secreted protein</fullName>
    </submittedName>
</protein>
<evidence type="ECO:0000256" key="1">
    <source>
        <dbReference type="SAM" id="SignalP"/>
    </source>
</evidence>
<keyword evidence="1" id="KW-0732">Signal</keyword>
<proteinExistence type="predicted"/>
<reference evidence="2" key="1">
    <citation type="submission" date="2018-01" db="EMBL/GenBank/DDBJ databases">
        <title>An insight into the sialome of Amazonian anophelines.</title>
        <authorList>
            <person name="Ribeiro J.M."/>
            <person name="Scarpassa V."/>
            <person name="Calvo E."/>
        </authorList>
    </citation>
    <scope>NUCLEOTIDE SEQUENCE</scope>
    <source>
        <tissue evidence="2">Salivary glands</tissue>
    </source>
</reference>
<organism evidence="2">
    <name type="scientific">Anopheles triannulatus</name>
    <dbReference type="NCBI Taxonomy" id="58253"/>
    <lineage>
        <taxon>Eukaryota</taxon>
        <taxon>Metazoa</taxon>
        <taxon>Ecdysozoa</taxon>
        <taxon>Arthropoda</taxon>
        <taxon>Hexapoda</taxon>
        <taxon>Insecta</taxon>
        <taxon>Pterygota</taxon>
        <taxon>Neoptera</taxon>
        <taxon>Endopterygota</taxon>
        <taxon>Diptera</taxon>
        <taxon>Nematocera</taxon>
        <taxon>Culicoidea</taxon>
        <taxon>Culicidae</taxon>
        <taxon>Anophelinae</taxon>
        <taxon>Anopheles</taxon>
    </lineage>
</organism>
<sequence length="111" mass="11928">MSMSLGGAFTHSLMLSLSSRSVSAYAIGNQPNFCVLRFSPNCQPFARSPTSAIRSPSRKLSWFSPDDRYAYRAFTVGRSQCEMSGLPLPPAPPPTPPPAAAIIIIAAVVVW</sequence>